<evidence type="ECO:0000256" key="1">
    <source>
        <dbReference type="HAMAP-Rule" id="MF_01526"/>
    </source>
</evidence>
<dbReference type="Proteomes" id="UP000265692">
    <property type="component" value="Unassembled WGS sequence"/>
</dbReference>
<dbReference type="HAMAP" id="MF_01526">
    <property type="entry name" value="UPF0342"/>
    <property type="match status" value="1"/>
</dbReference>
<dbReference type="Pfam" id="PF06133">
    <property type="entry name" value="Com_YlbF"/>
    <property type="match status" value="1"/>
</dbReference>
<accession>A0A396S7B6</accession>
<dbReference type="EMBL" id="QWEI01000004">
    <property type="protein sequence ID" value="RHW36599.1"/>
    <property type="molecule type" value="Genomic_DNA"/>
</dbReference>
<keyword evidence="3" id="KW-1185">Reference proteome</keyword>
<dbReference type="Gene3D" id="1.20.1500.10">
    <property type="entry name" value="YheA/YmcA-like"/>
    <property type="match status" value="1"/>
</dbReference>
<gene>
    <name evidence="2" type="ORF">D1B33_09335</name>
</gene>
<dbReference type="SUPFAM" id="SSF158622">
    <property type="entry name" value="YheA/YmcA-like"/>
    <property type="match status" value="1"/>
</dbReference>
<comment type="caution">
    <text evidence="2">The sequence shown here is derived from an EMBL/GenBank/DDBJ whole genome shotgun (WGS) entry which is preliminary data.</text>
</comment>
<dbReference type="InterPro" id="IPR023378">
    <property type="entry name" value="YheA/YmcA-like_dom_sf"/>
</dbReference>
<evidence type="ECO:0000313" key="2">
    <source>
        <dbReference type="EMBL" id="RHW36599.1"/>
    </source>
</evidence>
<organism evidence="2 3">
    <name type="scientific">Ureibacillus yapensis</name>
    <dbReference type="NCBI Taxonomy" id="2304605"/>
    <lineage>
        <taxon>Bacteria</taxon>
        <taxon>Bacillati</taxon>
        <taxon>Bacillota</taxon>
        <taxon>Bacilli</taxon>
        <taxon>Bacillales</taxon>
        <taxon>Caryophanaceae</taxon>
        <taxon>Ureibacillus</taxon>
    </lineage>
</organism>
<dbReference type="RefSeq" id="WP_118876122.1">
    <property type="nucleotide sequence ID" value="NZ_QWEI01000004.1"/>
</dbReference>
<sequence length="114" mass="13163">MYNIYNDINKLEAALRQTEEFKILKETVEAVRGDEEAKKLFTNFRDIQMKLQQKQMNGEELLEDELLYAQKAAQLAQSSPKILAMLEAEMALSKVIEEVNRILVKPIQSLYDGL</sequence>
<reference evidence="2 3" key="1">
    <citation type="submission" date="2018-08" db="EMBL/GenBank/DDBJ databases">
        <title>Lysinibacillus sp. YLB-03 draft genome sequence.</title>
        <authorList>
            <person name="Yu L."/>
        </authorList>
    </citation>
    <scope>NUCLEOTIDE SEQUENCE [LARGE SCALE GENOMIC DNA]</scope>
    <source>
        <strain evidence="2 3">YLB-03</strain>
    </source>
</reference>
<proteinExistence type="inferred from homology"/>
<comment type="similarity">
    <text evidence="1">Belongs to the UPF0342 family.</text>
</comment>
<protein>
    <recommendedName>
        <fullName evidence="1">UPF0342 protein D1B33_09335</fullName>
    </recommendedName>
</protein>
<dbReference type="AlphaFoldDB" id="A0A396S7B6"/>
<name>A0A396S7B6_9BACL</name>
<evidence type="ECO:0000313" key="3">
    <source>
        <dbReference type="Proteomes" id="UP000265692"/>
    </source>
</evidence>
<dbReference type="OrthoDB" id="9811402at2"/>
<dbReference type="InterPro" id="IPR010368">
    <property type="entry name" value="Com_YlbF"/>
</dbReference>